<dbReference type="InterPro" id="IPR050398">
    <property type="entry name" value="HssS/ArlS-like"/>
</dbReference>
<name>A0A8A7KBN8_9FIRM</name>
<dbReference type="SMART" id="SM00304">
    <property type="entry name" value="HAMP"/>
    <property type="match status" value="1"/>
</dbReference>
<evidence type="ECO:0000256" key="10">
    <source>
        <dbReference type="ARBA" id="ARBA00023136"/>
    </source>
</evidence>
<evidence type="ECO:0000256" key="8">
    <source>
        <dbReference type="ARBA" id="ARBA00022989"/>
    </source>
</evidence>
<gene>
    <name evidence="14" type="ORF">GM661_01600</name>
</gene>
<dbReference type="Pfam" id="PF00512">
    <property type="entry name" value="HisKA"/>
    <property type="match status" value="1"/>
</dbReference>
<keyword evidence="9" id="KW-0902">Two-component regulatory system</keyword>
<dbReference type="GO" id="GO:0016020">
    <property type="term" value="C:membrane"/>
    <property type="evidence" value="ECO:0007669"/>
    <property type="project" value="UniProtKB-SubCell"/>
</dbReference>
<dbReference type="Gene3D" id="3.30.565.10">
    <property type="entry name" value="Histidine kinase-like ATPase, C-terminal domain"/>
    <property type="match status" value="1"/>
</dbReference>
<dbReference type="InterPro" id="IPR036890">
    <property type="entry name" value="HATPase_C_sf"/>
</dbReference>
<dbReference type="InterPro" id="IPR004358">
    <property type="entry name" value="Sig_transdc_His_kin-like_C"/>
</dbReference>
<feature type="transmembrane region" description="Helical" evidence="11">
    <location>
        <begin position="17"/>
        <end position="38"/>
    </location>
</feature>
<feature type="domain" description="HAMP" evidence="13">
    <location>
        <begin position="179"/>
        <end position="232"/>
    </location>
</feature>
<reference evidence="14" key="1">
    <citation type="submission" date="2019-12" db="EMBL/GenBank/DDBJ databases">
        <authorList>
            <person name="zhang j."/>
            <person name="sun C.M."/>
        </authorList>
    </citation>
    <scope>NUCLEOTIDE SEQUENCE</scope>
    <source>
        <strain evidence="14">NS-1</strain>
    </source>
</reference>
<dbReference type="PROSITE" id="PS50109">
    <property type="entry name" value="HIS_KIN"/>
    <property type="match status" value="1"/>
</dbReference>
<dbReference type="Proteomes" id="UP000665020">
    <property type="component" value="Chromosome"/>
</dbReference>
<dbReference type="Pfam" id="PF00672">
    <property type="entry name" value="HAMP"/>
    <property type="match status" value="1"/>
</dbReference>
<dbReference type="InterPro" id="IPR036097">
    <property type="entry name" value="HisK_dim/P_sf"/>
</dbReference>
<dbReference type="PANTHER" id="PTHR45528:SF12">
    <property type="entry name" value="SENSOR HISTIDINE KINASE ARSS"/>
    <property type="match status" value="1"/>
</dbReference>
<proteinExistence type="predicted"/>
<evidence type="ECO:0000256" key="3">
    <source>
        <dbReference type="ARBA" id="ARBA00012438"/>
    </source>
</evidence>
<keyword evidence="4" id="KW-0597">Phosphoprotein</keyword>
<feature type="domain" description="Histidine kinase" evidence="12">
    <location>
        <begin position="240"/>
        <end position="454"/>
    </location>
</feature>
<dbReference type="InterPro" id="IPR003660">
    <property type="entry name" value="HAMP_dom"/>
</dbReference>
<evidence type="ECO:0000259" key="12">
    <source>
        <dbReference type="PROSITE" id="PS50109"/>
    </source>
</evidence>
<dbReference type="PROSITE" id="PS50885">
    <property type="entry name" value="HAMP"/>
    <property type="match status" value="1"/>
</dbReference>
<accession>A0A8A7KBN8</accession>
<dbReference type="Gene3D" id="6.10.340.10">
    <property type="match status" value="1"/>
</dbReference>
<dbReference type="GO" id="GO:0000155">
    <property type="term" value="F:phosphorelay sensor kinase activity"/>
    <property type="evidence" value="ECO:0007669"/>
    <property type="project" value="InterPro"/>
</dbReference>
<dbReference type="SUPFAM" id="SSF55874">
    <property type="entry name" value="ATPase domain of HSP90 chaperone/DNA topoisomerase II/histidine kinase"/>
    <property type="match status" value="1"/>
</dbReference>
<evidence type="ECO:0000256" key="2">
    <source>
        <dbReference type="ARBA" id="ARBA00004141"/>
    </source>
</evidence>
<dbReference type="Gene3D" id="1.10.287.130">
    <property type="match status" value="1"/>
</dbReference>
<evidence type="ECO:0000256" key="5">
    <source>
        <dbReference type="ARBA" id="ARBA00022679"/>
    </source>
</evidence>
<evidence type="ECO:0000256" key="1">
    <source>
        <dbReference type="ARBA" id="ARBA00000085"/>
    </source>
</evidence>
<dbReference type="SUPFAM" id="SSF47384">
    <property type="entry name" value="Homodimeric domain of signal transducing histidine kinase"/>
    <property type="match status" value="1"/>
</dbReference>
<evidence type="ECO:0000313" key="14">
    <source>
        <dbReference type="EMBL" id="QTL96759.1"/>
    </source>
</evidence>
<organism evidence="14 15">
    <name type="scientific">Iocasia fonsfrigidae</name>
    <dbReference type="NCBI Taxonomy" id="2682810"/>
    <lineage>
        <taxon>Bacteria</taxon>
        <taxon>Bacillati</taxon>
        <taxon>Bacillota</taxon>
        <taxon>Clostridia</taxon>
        <taxon>Halanaerobiales</taxon>
        <taxon>Halanaerobiaceae</taxon>
        <taxon>Iocasia</taxon>
    </lineage>
</organism>
<dbReference type="CDD" id="cd06225">
    <property type="entry name" value="HAMP"/>
    <property type="match status" value="1"/>
</dbReference>
<comment type="catalytic activity">
    <reaction evidence="1">
        <text>ATP + protein L-histidine = ADP + protein N-phospho-L-histidine.</text>
        <dbReference type="EC" id="2.7.13.3"/>
    </reaction>
</comment>
<evidence type="ECO:0000256" key="4">
    <source>
        <dbReference type="ARBA" id="ARBA00022553"/>
    </source>
</evidence>
<keyword evidence="5" id="KW-0808">Transferase</keyword>
<dbReference type="AlphaFoldDB" id="A0A8A7KBN8"/>
<dbReference type="CDD" id="cd00082">
    <property type="entry name" value="HisKA"/>
    <property type="match status" value="1"/>
</dbReference>
<keyword evidence="6 11" id="KW-0812">Transmembrane</keyword>
<dbReference type="FunFam" id="1.10.287.130:FF:000001">
    <property type="entry name" value="Two-component sensor histidine kinase"/>
    <property type="match status" value="1"/>
</dbReference>
<dbReference type="PRINTS" id="PR00344">
    <property type="entry name" value="BCTRLSENSOR"/>
</dbReference>
<dbReference type="CDD" id="cd00075">
    <property type="entry name" value="HATPase"/>
    <property type="match status" value="1"/>
</dbReference>
<evidence type="ECO:0000256" key="6">
    <source>
        <dbReference type="ARBA" id="ARBA00022692"/>
    </source>
</evidence>
<dbReference type="PANTHER" id="PTHR45528">
    <property type="entry name" value="SENSOR HISTIDINE KINASE CPXA"/>
    <property type="match status" value="1"/>
</dbReference>
<dbReference type="Pfam" id="PF02518">
    <property type="entry name" value="HATPase_c"/>
    <property type="match status" value="1"/>
</dbReference>
<evidence type="ECO:0000256" key="11">
    <source>
        <dbReference type="SAM" id="Phobius"/>
    </source>
</evidence>
<dbReference type="SUPFAM" id="SSF158472">
    <property type="entry name" value="HAMP domain-like"/>
    <property type="match status" value="1"/>
</dbReference>
<dbReference type="SMART" id="SM00388">
    <property type="entry name" value="HisKA"/>
    <property type="match status" value="1"/>
</dbReference>
<evidence type="ECO:0000256" key="7">
    <source>
        <dbReference type="ARBA" id="ARBA00022777"/>
    </source>
</evidence>
<keyword evidence="10 11" id="KW-0472">Membrane</keyword>
<comment type="subcellular location">
    <subcellularLocation>
        <location evidence="2">Membrane</location>
        <topology evidence="2">Multi-pass membrane protein</topology>
    </subcellularLocation>
</comment>
<protein>
    <recommendedName>
        <fullName evidence="3">histidine kinase</fullName>
        <ecNumber evidence="3">2.7.13.3</ecNumber>
    </recommendedName>
</protein>
<dbReference type="InterPro" id="IPR003661">
    <property type="entry name" value="HisK_dim/P_dom"/>
</dbReference>
<dbReference type="RefSeq" id="WP_125987523.1">
    <property type="nucleotide sequence ID" value="NZ_CP046640.1"/>
</dbReference>
<dbReference type="InterPro" id="IPR005467">
    <property type="entry name" value="His_kinase_dom"/>
</dbReference>
<evidence type="ECO:0000256" key="9">
    <source>
        <dbReference type="ARBA" id="ARBA00023012"/>
    </source>
</evidence>
<keyword evidence="7" id="KW-0418">Kinase</keyword>
<evidence type="ECO:0000259" key="13">
    <source>
        <dbReference type="PROSITE" id="PS50885"/>
    </source>
</evidence>
<dbReference type="SMART" id="SM00387">
    <property type="entry name" value="HATPase_c"/>
    <property type="match status" value="1"/>
</dbReference>
<dbReference type="InterPro" id="IPR003594">
    <property type="entry name" value="HATPase_dom"/>
</dbReference>
<feature type="transmembrane region" description="Helical" evidence="11">
    <location>
        <begin position="151"/>
        <end position="177"/>
    </location>
</feature>
<dbReference type="FunFam" id="3.30.565.10:FF:000006">
    <property type="entry name" value="Sensor histidine kinase WalK"/>
    <property type="match status" value="1"/>
</dbReference>
<keyword evidence="15" id="KW-1185">Reference proteome</keyword>
<dbReference type="EMBL" id="CP046640">
    <property type="protein sequence ID" value="QTL96759.1"/>
    <property type="molecule type" value="Genomic_DNA"/>
</dbReference>
<dbReference type="KEGG" id="ifn:GM661_01600"/>
<evidence type="ECO:0000313" key="15">
    <source>
        <dbReference type="Proteomes" id="UP000665020"/>
    </source>
</evidence>
<dbReference type="EC" id="2.7.13.3" evidence="3"/>
<sequence>MINLFDWKKKISTKLTIIYAVMFILVILLLNGAAYFGLRYFIINSAHSNLDKTMEFILNRINSSYELYETDIIEEISQTEQNIYFRILSPQENILGQSTLLKDQTIPLKPGYNNLIIDDRPFIYRSSFILKRGNFIGYLQGVREMTLEYRFLRALLTVMIATSIVGILGAVLTGYMITKKTLEPLSRMTKTVRNISFNDLGKRLELTGPEDELYHLADTFNSMLDRLEDSFKKQQQFISDASHELRTPISVIRGYINLLDRWGKNEAEVRDEAIEAIKNEAGNMQSLTEGLLFLARSDSDQLEIKKDYFPWKELIDELLKETEMISEDLLIESNRTPELEFYGDRKLIKQMLRIFIDNSIKYTPAGGEIRINSVLTGDGVKVSIADTGIGIAEEDIPYIFERFYRADKSRSEEKGLGLGLSIAKWIIEEHQGEVVINSKPGQGTSVEVFLPNKAENTI</sequence>
<keyword evidence="8 11" id="KW-1133">Transmembrane helix</keyword>